<accession>A0ABT5KGK3</accession>
<protein>
    <submittedName>
        <fullName evidence="2">Uncharacterized protein</fullName>
    </submittedName>
</protein>
<comment type="caution">
    <text evidence="2">The sequence shown here is derived from an EMBL/GenBank/DDBJ whole genome shotgun (WGS) entry which is preliminary data.</text>
</comment>
<feature type="region of interest" description="Disordered" evidence="1">
    <location>
        <begin position="90"/>
        <end position="110"/>
    </location>
</feature>
<evidence type="ECO:0000256" key="1">
    <source>
        <dbReference type="SAM" id="MobiDB-lite"/>
    </source>
</evidence>
<feature type="region of interest" description="Disordered" evidence="1">
    <location>
        <begin position="1"/>
        <end position="26"/>
    </location>
</feature>
<sequence length="129" mass="13876">MKSNHDRCEGATGAHQSFTNAGMDSGSEVGPIVAGAAARAVAAVDPSREDAYWRENYANSSYVQQGSNFDDYGPAYGFGVQAFGRYPGQSFDEAEPSLAGEWPDSRGASKLSWDQARHAVRAAWHRLST</sequence>
<keyword evidence="3" id="KW-1185">Reference proteome</keyword>
<proteinExistence type="predicted"/>
<evidence type="ECO:0000313" key="3">
    <source>
        <dbReference type="Proteomes" id="UP001221189"/>
    </source>
</evidence>
<name>A0ABT5KGK3_9BURK</name>
<evidence type="ECO:0000313" key="2">
    <source>
        <dbReference type="EMBL" id="MDC8773052.1"/>
    </source>
</evidence>
<reference evidence="2 3" key="1">
    <citation type="submission" date="2022-10" db="EMBL/GenBank/DDBJ databases">
        <title>Paucibacter sp. hw1 Genome sequencing.</title>
        <authorList>
            <person name="Park S."/>
        </authorList>
    </citation>
    <scope>NUCLEOTIDE SEQUENCE [LARGE SCALE GENOMIC DNA]</scope>
    <source>
        <strain evidence="3">hw1</strain>
    </source>
</reference>
<organism evidence="2 3">
    <name type="scientific">Roseateles albus</name>
    <dbReference type="NCBI Taxonomy" id="2987525"/>
    <lineage>
        <taxon>Bacteria</taxon>
        <taxon>Pseudomonadati</taxon>
        <taxon>Pseudomonadota</taxon>
        <taxon>Betaproteobacteria</taxon>
        <taxon>Burkholderiales</taxon>
        <taxon>Sphaerotilaceae</taxon>
        <taxon>Roseateles</taxon>
    </lineage>
</organism>
<dbReference type="EMBL" id="JAQQXT010000009">
    <property type="protein sequence ID" value="MDC8773052.1"/>
    <property type="molecule type" value="Genomic_DNA"/>
</dbReference>
<gene>
    <name evidence="2" type="ORF">PRZ03_15805</name>
</gene>
<dbReference type="Proteomes" id="UP001221189">
    <property type="component" value="Unassembled WGS sequence"/>
</dbReference>